<dbReference type="Proteomes" id="UP000234512">
    <property type="component" value="Unassembled WGS sequence"/>
</dbReference>
<dbReference type="EMBL" id="PKQJ01000035">
    <property type="protein sequence ID" value="PLC44966.1"/>
    <property type="molecule type" value="Genomic_DNA"/>
</dbReference>
<organism evidence="1 2">
    <name type="scientific">Lacticaseibacillus paracasei</name>
    <name type="common">Lactobacillus paracasei</name>
    <dbReference type="NCBI Taxonomy" id="1597"/>
    <lineage>
        <taxon>Bacteria</taxon>
        <taxon>Bacillati</taxon>
        <taxon>Bacillota</taxon>
        <taxon>Bacilli</taxon>
        <taxon>Lactobacillales</taxon>
        <taxon>Lactobacillaceae</taxon>
        <taxon>Lacticaseibacillus</taxon>
    </lineage>
</organism>
<dbReference type="KEGG" id="lcs:LCBD_0984"/>
<reference evidence="1 2" key="1">
    <citation type="journal article" date="2018" name="Genome Announc.">
        <title>Draft Genome Sequence of Lactobacillus paracasei DUP 13076, Which Exhibits Potent Antipathogenic Effects against Salmonella enterica Serovars Enteritidis, Typhimurium, and Heidelberg.</title>
        <authorList>
            <person name="Muyyarikkandy M.S."/>
            <person name="Alqahtani F.H."/>
            <person name="Mandoiu I."/>
            <person name="Amalaradjou M.A."/>
        </authorList>
    </citation>
    <scope>NUCLEOTIDE SEQUENCE [LARGE SCALE GENOMIC DNA]</scope>
    <source>
        <strain evidence="1 2">DUP 13076</strain>
    </source>
</reference>
<accession>K0MTW0</accession>
<protein>
    <submittedName>
        <fullName evidence="1">Uncharacterized protein</fullName>
    </submittedName>
</protein>
<sequence>MEQLKAFATQVVLSLADKDETNESKKRRAVALLHEKAKSLGLDASEQDIDKAVEEAYTNEHS</sequence>
<comment type="caution">
    <text evidence="1">The sequence shown here is derived from an EMBL/GenBank/DDBJ whole genome shotgun (WGS) entry which is preliminary data.</text>
</comment>
<evidence type="ECO:0000313" key="2">
    <source>
        <dbReference type="Proteomes" id="UP000234512"/>
    </source>
</evidence>
<proteinExistence type="predicted"/>
<dbReference type="RefSeq" id="WP_012491267.1">
    <property type="nucleotide sequence ID" value="NC_010999.1"/>
</dbReference>
<name>A0A0E2LWE4_LACPA</name>
<accession>A0A2Z3LM67</accession>
<accession>A0A125U6E9</accession>
<evidence type="ECO:0000313" key="1">
    <source>
        <dbReference type="EMBL" id="PLC44966.1"/>
    </source>
</evidence>
<dbReference type="KEGG" id="lce:LC2W_0988"/>
<dbReference type="AlphaFoldDB" id="A0A0E2LWE4"/>
<accession>A0A0E2LWE4</accession>
<gene>
    <name evidence="1" type="ORF">C0Q90_15335</name>
</gene>